<keyword evidence="4" id="KW-1185">Reference proteome</keyword>
<dbReference type="EMBL" id="FTNC01000041">
    <property type="protein sequence ID" value="SIR58814.1"/>
    <property type="molecule type" value="Genomic_DNA"/>
</dbReference>
<dbReference type="InterPro" id="IPR013976">
    <property type="entry name" value="HDOD"/>
</dbReference>
<gene>
    <name evidence="3" type="ORF">SAMN05421834_1414</name>
</gene>
<dbReference type="RefSeq" id="WP_076546210.1">
    <property type="nucleotide sequence ID" value="NZ_FTNC01000041.1"/>
</dbReference>
<evidence type="ECO:0000313" key="3">
    <source>
        <dbReference type="EMBL" id="SIR58814.1"/>
    </source>
</evidence>
<dbReference type="InterPro" id="IPR001633">
    <property type="entry name" value="EAL_dom"/>
</dbReference>
<feature type="domain" description="EAL" evidence="1">
    <location>
        <begin position="1"/>
        <end position="206"/>
    </location>
</feature>
<dbReference type="Gene3D" id="3.20.20.450">
    <property type="entry name" value="EAL domain"/>
    <property type="match status" value="1"/>
</dbReference>
<dbReference type="Pfam" id="PF00563">
    <property type="entry name" value="EAL"/>
    <property type="match status" value="1"/>
</dbReference>
<dbReference type="PANTHER" id="PTHR33525">
    <property type="match status" value="1"/>
</dbReference>
<dbReference type="SUPFAM" id="SSF109604">
    <property type="entry name" value="HD-domain/PDEase-like"/>
    <property type="match status" value="1"/>
</dbReference>
<evidence type="ECO:0000313" key="4">
    <source>
        <dbReference type="Proteomes" id="UP000185669"/>
    </source>
</evidence>
<reference evidence="4" key="1">
    <citation type="submission" date="2017-01" db="EMBL/GenBank/DDBJ databases">
        <authorList>
            <person name="Varghese N."/>
            <person name="Submissions S."/>
        </authorList>
    </citation>
    <scope>NUCLEOTIDE SEQUENCE [LARGE SCALE GENOMIC DNA]</scope>
    <source>
        <strain evidence="4">ATCC 700103</strain>
    </source>
</reference>
<dbReference type="PROSITE" id="PS51833">
    <property type="entry name" value="HDOD"/>
    <property type="match status" value="1"/>
</dbReference>
<dbReference type="Pfam" id="PF08668">
    <property type="entry name" value="HDOD"/>
    <property type="match status" value="1"/>
</dbReference>
<dbReference type="InterPro" id="IPR035919">
    <property type="entry name" value="EAL_sf"/>
</dbReference>
<protein>
    <submittedName>
        <fullName evidence="3">Diguanylate phosphodiesterase</fullName>
    </submittedName>
</protein>
<proteinExistence type="predicted"/>
<dbReference type="Gene3D" id="1.10.3210.10">
    <property type="entry name" value="Hypothetical protein af1432"/>
    <property type="match status" value="1"/>
</dbReference>
<dbReference type="AlphaFoldDB" id="A0A1N7C5S9"/>
<dbReference type="InterPro" id="IPR014408">
    <property type="entry name" value="dGMP_Pdiesterase_EAL/HD-GYP"/>
</dbReference>
<dbReference type="InterPro" id="IPR052340">
    <property type="entry name" value="RNase_Y/CdgJ"/>
</dbReference>
<organism evidence="3 4">
    <name type="scientific">Halanaerobium kushneri</name>
    <dbReference type="NCBI Taxonomy" id="56779"/>
    <lineage>
        <taxon>Bacteria</taxon>
        <taxon>Bacillati</taxon>
        <taxon>Bacillota</taxon>
        <taxon>Clostridia</taxon>
        <taxon>Halanaerobiales</taxon>
        <taxon>Halanaerobiaceae</taxon>
        <taxon>Halanaerobium</taxon>
    </lineage>
</organism>
<dbReference type="PIRSF" id="PIRSF003180">
    <property type="entry name" value="DiGMPpdiest_YuxH"/>
    <property type="match status" value="1"/>
</dbReference>
<dbReference type="PROSITE" id="PS50883">
    <property type="entry name" value="EAL"/>
    <property type="match status" value="1"/>
</dbReference>
<name>A0A1N7C5S9_9FIRM</name>
<dbReference type="SUPFAM" id="SSF141868">
    <property type="entry name" value="EAL domain-like"/>
    <property type="match status" value="1"/>
</dbReference>
<dbReference type="PANTHER" id="PTHR33525:SF4">
    <property type="entry name" value="CYCLIC DI-GMP PHOSPHODIESTERASE CDGJ"/>
    <property type="match status" value="1"/>
</dbReference>
<sequence>MQNSIVARQPILNRKKETVAYELLFRSINKQAKFNGTQATAEVLTSSLDLIGLDNLTRGKQAFINFTAELIKSEIIELLPQQKIGIEILETVNVDQEIIDCSKKVKDSGHILLLDDFIYQKELIPLIKIADIIKIDFLETKGRQRKEIMNLIKNNYNSKVKFLAEKIENYEEFKSAYEMGYDYFQGYFFTRPDTISTRKIPSYKFNYLEVINELNSLDPDFKKISKIIKNDLSMSYSLLRTINAAIYGYQISSIKQAVALLGINKLKKWAMLYFIKGLSEDKPNALFTNTLVRAKMAELIANHTNAADKSSEYYTVGMLSMLDAYLDRPLENIIKELSLTEEVKKAVLNLEGKIGETLEMIILFEQARWSQLKKIELKFNLDSNLLFSIYQQAIENASETIEKMNQ</sequence>
<dbReference type="OrthoDB" id="9813903at2"/>
<evidence type="ECO:0000259" key="1">
    <source>
        <dbReference type="PROSITE" id="PS50883"/>
    </source>
</evidence>
<dbReference type="STRING" id="56779.SAMN05421834_1414"/>
<evidence type="ECO:0000259" key="2">
    <source>
        <dbReference type="PROSITE" id="PS51833"/>
    </source>
</evidence>
<accession>A0A1N7C5S9</accession>
<feature type="domain" description="HDOD" evidence="2">
    <location>
        <begin position="200"/>
        <end position="385"/>
    </location>
</feature>
<dbReference type="Proteomes" id="UP000185669">
    <property type="component" value="Unassembled WGS sequence"/>
</dbReference>